<dbReference type="PANTHER" id="PTHR22881:SF27">
    <property type="entry name" value="BROMODOMAIN CONTAINING 7_9"/>
    <property type="match status" value="1"/>
</dbReference>
<evidence type="ECO:0000256" key="6">
    <source>
        <dbReference type="PROSITE-ProRule" id="PRU00035"/>
    </source>
</evidence>
<dbReference type="PRINTS" id="PR00503">
    <property type="entry name" value="BROMODOMAIN"/>
</dbReference>
<evidence type="ECO:0000256" key="2">
    <source>
        <dbReference type="ARBA" id="ARBA00023015"/>
    </source>
</evidence>
<protein>
    <submittedName>
        <fullName evidence="9">(diamondback moth) hypothetical protein</fullName>
    </submittedName>
</protein>
<reference evidence="9" key="1">
    <citation type="submission" date="2020-11" db="EMBL/GenBank/DDBJ databases">
        <authorList>
            <person name="Whiteford S."/>
        </authorList>
    </citation>
    <scope>NUCLEOTIDE SEQUENCE</scope>
</reference>
<feature type="compositionally biased region" description="Low complexity" evidence="7">
    <location>
        <begin position="234"/>
        <end position="244"/>
    </location>
</feature>
<evidence type="ECO:0000256" key="4">
    <source>
        <dbReference type="ARBA" id="ARBA00023163"/>
    </source>
</evidence>
<dbReference type="PROSITE" id="PS50014">
    <property type="entry name" value="BROMODOMAIN_2"/>
    <property type="match status" value="1"/>
</dbReference>
<dbReference type="Gene3D" id="1.20.920.10">
    <property type="entry name" value="Bromodomain-like"/>
    <property type="match status" value="1"/>
</dbReference>
<feature type="compositionally biased region" description="Basic and acidic residues" evidence="7">
    <location>
        <begin position="15"/>
        <end position="31"/>
    </location>
</feature>
<dbReference type="Pfam" id="PF12024">
    <property type="entry name" value="DUF3512"/>
    <property type="match status" value="1"/>
</dbReference>
<organism evidence="9 10">
    <name type="scientific">Plutella xylostella</name>
    <name type="common">Diamondback moth</name>
    <name type="synonym">Plutella maculipennis</name>
    <dbReference type="NCBI Taxonomy" id="51655"/>
    <lineage>
        <taxon>Eukaryota</taxon>
        <taxon>Metazoa</taxon>
        <taxon>Ecdysozoa</taxon>
        <taxon>Arthropoda</taxon>
        <taxon>Hexapoda</taxon>
        <taxon>Insecta</taxon>
        <taxon>Pterygota</taxon>
        <taxon>Neoptera</taxon>
        <taxon>Endopterygota</taxon>
        <taxon>Lepidoptera</taxon>
        <taxon>Glossata</taxon>
        <taxon>Ditrysia</taxon>
        <taxon>Yponomeutoidea</taxon>
        <taxon>Plutellidae</taxon>
        <taxon>Plutella</taxon>
    </lineage>
</organism>
<proteinExistence type="predicted"/>
<keyword evidence="5" id="KW-0539">Nucleus</keyword>
<dbReference type="AlphaFoldDB" id="A0A8S4FYH7"/>
<keyword evidence="10" id="KW-1185">Reference proteome</keyword>
<comment type="subcellular location">
    <subcellularLocation>
        <location evidence="1">Nucleus</location>
    </subcellularLocation>
</comment>
<dbReference type="SMART" id="SM00297">
    <property type="entry name" value="BROMO"/>
    <property type="match status" value="1"/>
</dbReference>
<dbReference type="Pfam" id="PF00439">
    <property type="entry name" value="Bromodomain"/>
    <property type="match status" value="1"/>
</dbReference>
<evidence type="ECO:0000259" key="8">
    <source>
        <dbReference type="PROSITE" id="PS50014"/>
    </source>
</evidence>
<evidence type="ECO:0000313" key="10">
    <source>
        <dbReference type="Proteomes" id="UP000653454"/>
    </source>
</evidence>
<dbReference type="EMBL" id="CAJHNJ030000049">
    <property type="protein sequence ID" value="CAG9132471.1"/>
    <property type="molecule type" value="Genomic_DNA"/>
</dbReference>
<dbReference type="InterPro" id="IPR051831">
    <property type="entry name" value="Bromodomain_contain_prot"/>
</dbReference>
<name>A0A8S4FYH7_PLUXY</name>
<dbReference type="Proteomes" id="UP000653454">
    <property type="component" value="Unassembled WGS sequence"/>
</dbReference>
<dbReference type="PANTHER" id="PTHR22881">
    <property type="entry name" value="BROMODOMAIN CONTAINING PROTEIN"/>
    <property type="match status" value="1"/>
</dbReference>
<evidence type="ECO:0000313" key="9">
    <source>
        <dbReference type="EMBL" id="CAG9132471.1"/>
    </source>
</evidence>
<feature type="region of interest" description="Disordered" evidence="7">
    <location>
        <begin position="15"/>
        <end position="56"/>
    </location>
</feature>
<keyword evidence="3 6" id="KW-0103">Bromodomain</keyword>
<evidence type="ECO:0000256" key="1">
    <source>
        <dbReference type="ARBA" id="ARBA00004123"/>
    </source>
</evidence>
<evidence type="ECO:0000256" key="7">
    <source>
        <dbReference type="SAM" id="MobiDB-lite"/>
    </source>
</evidence>
<keyword evidence="2" id="KW-0805">Transcription regulation</keyword>
<evidence type="ECO:0000256" key="5">
    <source>
        <dbReference type="ARBA" id="ARBA00023242"/>
    </source>
</evidence>
<feature type="domain" description="Bromo" evidence="8">
    <location>
        <begin position="105"/>
        <end position="175"/>
    </location>
</feature>
<dbReference type="GO" id="GO:0006357">
    <property type="term" value="P:regulation of transcription by RNA polymerase II"/>
    <property type="evidence" value="ECO:0007669"/>
    <property type="project" value="TreeGrafter"/>
</dbReference>
<dbReference type="InterPro" id="IPR036427">
    <property type="entry name" value="Bromodomain-like_sf"/>
</dbReference>
<dbReference type="InterPro" id="IPR021900">
    <property type="entry name" value="DUF3512"/>
</dbReference>
<dbReference type="InterPro" id="IPR001487">
    <property type="entry name" value="Bromodomain"/>
</dbReference>
<sequence>MEELSCKEEILDLSDLDHSAAEESKEVDEKPKTKKRRRREIDMIKLSDDDDDTDDESLRKKLINRLSPASNSPASHREPRTCVLKASQKRRPLSRLLEQLLRNLEKRDPNQFFAWPVNDNFAPNYSNIIKKPMDFSSMKQKIDDNEYRSLNCFISDFKLMCNNAMKYNKPGTVYHKAARRLLHQGLKQLTPHKLRPLGNILTYMYEIPIRELGFDIGKMDVHKVLKRSSPIKSGGSEAEAASDGGEAREGGDRVKLKMERAREQHRRRLAKKAFPRMDATGRTTLCVATHTVEGGGDDKPLTLGACLPRLQHGTGSLHTVREDRRNLVKGVRPLHYGPYSSYAPSYDGTFATLTKEESHLLYHTLASETGAGPEASLRFAPDSPWAALYDMEALFPEKRAEEEQTPTVKEDVSCGLFYSILRGGEVAVLDSLSSGTFVRMDYLYEAFTVMTNLSHT</sequence>
<dbReference type="GO" id="GO:0005634">
    <property type="term" value="C:nucleus"/>
    <property type="evidence" value="ECO:0007669"/>
    <property type="project" value="UniProtKB-SubCell"/>
</dbReference>
<evidence type="ECO:0000256" key="3">
    <source>
        <dbReference type="ARBA" id="ARBA00023117"/>
    </source>
</evidence>
<accession>A0A8S4FYH7</accession>
<keyword evidence="4" id="KW-0804">Transcription</keyword>
<dbReference type="SUPFAM" id="SSF47370">
    <property type="entry name" value="Bromodomain"/>
    <property type="match status" value="1"/>
</dbReference>
<dbReference type="CDD" id="cd05513">
    <property type="entry name" value="Bromo_brd7_like"/>
    <property type="match status" value="1"/>
</dbReference>
<gene>
    <name evidence="9" type="ORF">PLXY2_LOCUS10668</name>
</gene>
<comment type="caution">
    <text evidence="9">The sequence shown here is derived from an EMBL/GenBank/DDBJ whole genome shotgun (WGS) entry which is preliminary data.</text>
</comment>
<feature type="compositionally biased region" description="Basic and acidic residues" evidence="7">
    <location>
        <begin position="245"/>
        <end position="256"/>
    </location>
</feature>
<feature type="region of interest" description="Disordered" evidence="7">
    <location>
        <begin position="229"/>
        <end position="256"/>
    </location>
</feature>